<dbReference type="EMBL" id="NHMM01000008">
    <property type="protein sequence ID" value="OUT20317.1"/>
    <property type="molecule type" value="Genomic_DNA"/>
</dbReference>
<accession>A0A1Z8JIA1</accession>
<organism evidence="3 4">
    <name type="scientific">Pichia kudriavzevii</name>
    <name type="common">Yeast</name>
    <name type="synonym">Issatchenkia orientalis</name>
    <dbReference type="NCBI Taxonomy" id="4909"/>
    <lineage>
        <taxon>Eukaryota</taxon>
        <taxon>Fungi</taxon>
        <taxon>Dikarya</taxon>
        <taxon>Ascomycota</taxon>
        <taxon>Saccharomycotina</taxon>
        <taxon>Pichiomycetes</taxon>
        <taxon>Pichiales</taxon>
        <taxon>Pichiaceae</taxon>
        <taxon>Pichia</taxon>
    </lineage>
</organism>
<evidence type="ECO:0000313" key="2">
    <source>
        <dbReference type="EMBL" id="AWU75966.1"/>
    </source>
</evidence>
<evidence type="ECO:0000313" key="4">
    <source>
        <dbReference type="Proteomes" id="UP000195871"/>
    </source>
</evidence>
<keyword evidence="1" id="KW-1133">Transmembrane helix</keyword>
<evidence type="ECO:0008006" key="6">
    <source>
        <dbReference type="Google" id="ProtNLM"/>
    </source>
</evidence>
<keyword evidence="5" id="KW-1185">Reference proteome</keyword>
<protein>
    <recommendedName>
        <fullName evidence="6">Phospholipid/glycerol acyltransferase domain-containing protein</fullName>
    </recommendedName>
</protein>
<gene>
    <name evidence="2" type="ORF">C5L36_0B11970</name>
    <name evidence="3" type="ORF">CAS74_004564</name>
</gene>
<dbReference type="EMBL" id="CP028774">
    <property type="protein sequence ID" value="AWU75966.1"/>
    <property type="molecule type" value="Genomic_DNA"/>
</dbReference>
<evidence type="ECO:0000256" key="1">
    <source>
        <dbReference type="SAM" id="Phobius"/>
    </source>
</evidence>
<feature type="transmembrane region" description="Helical" evidence="1">
    <location>
        <begin position="29"/>
        <end position="53"/>
    </location>
</feature>
<reference evidence="2 5" key="2">
    <citation type="submission" date="2018-06" db="EMBL/GenBank/DDBJ databases">
        <title>Population genomics shows no distinction between pathogenic Candida krusei and environmental Pichia kudriavzevii: One species, four names.</title>
        <authorList>
            <person name="Douglass A.P."/>
            <person name="Offei B."/>
            <person name="Braun-Galleani S."/>
            <person name="Coughlan A.Y."/>
            <person name="Martos A."/>
            <person name="Ortiz-Merino R.A."/>
            <person name="Byrne K.P."/>
            <person name="Wolfe K.H."/>
        </authorList>
    </citation>
    <scope>NUCLEOTIDE SEQUENCE [LARGE SCALE GENOMIC DNA]</scope>
    <source>
        <strain evidence="2 5">CBS573</strain>
    </source>
</reference>
<sequence length="303" mass="33935">MEKFSVYSDKTTGISPFVPANIHPTLATYIFHVFLIPIKIVVVLPVVLLYPLFTLTSGLTRVFLDILLAYFFNVCEQELLVDGIRKSDEAGKLANTPSLGDVVFVNANGPLDYFVWKMQCQYPNKIKVGVATDEGVVLVPNASGWFGWCFGGSLQVPKSWKLLNPETIKEITLFVVIEGTISNGKGVLSVPPHFDVEEFLKTIKTAASKAKVLSTKVSPVGISETVIPTNKWYWWFVNFGSISMNLKYRLKLYNLDYKELDIDSIRTALANGGKMKLLSKNMHINTKRDYLVAVAMNNEKKRV</sequence>
<keyword evidence="1" id="KW-0472">Membrane</keyword>
<dbReference type="RefSeq" id="XP_029321443.1">
    <property type="nucleotide sequence ID" value="XM_029465584.1"/>
</dbReference>
<proteinExistence type="predicted"/>
<dbReference type="STRING" id="4909.A0A1Z8JIA1"/>
<dbReference type="GeneID" id="40383731"/>
<evidence type="ECO:0000313" key="3">
    <source>
        <dbReference type="EMBL" id="OUT20317.1"/>
    </source>
</evidence>
<dbReference type="AlphaFoldDB" id="A0A1Z8JIA1"/>
<dbReference type="Proteomes" id="UP000249293">
    <property type="component" value="Chromosome 2"/>
</dbReference>
<keyword evidence="1" id="KW-0812">Transmembrane</keyword>
<dbReference type="VEuPathDB" id="FungiDB:C5L36_0B11970"/>
<dbReference type="Proteomes" id="UP000195871">
    <property type="component" value="Unassembled WGS sequence"/>
</dbReference>
<dbReference type="KEGG" id="pkz:C5L36_0B11970"/>
<name>A0A1Z8JIA1_PICKU</name>
<dbReference type="OrthoDB" id="272512at2759"/>
<reference evidence="3 4" key="1">
    <citation type="submission" date="2017-05" db="EMBL/GenBank/DDBJ databases">
        <title>The Genome Sequence of Candida krusei Ckrusei653.</title>
        <authorList>
            <person name="Cuomo C."/>
            <person name="Forche A."/>
            <person name="Young S."/>
            <person name="Abouelleil A."/>
            <person name="Cao P."/>
            <person name="Chapman S."/>
            <person name="Cusick C."/>
            <person name="Shea T."/>
            <person name="Nusbaum C."/>
            <person name="Birren B."/>
        </authorList>
    </citation>
    <scope>NUCLEOTIDE SEQUENCE [LARGE SCALE GENOMIC DNA]</scope>
    <source>
        <strain evidence="3 4">Ckrusei653</strain>
    </source>
</reference>
<evidence type="ECO:0000313" key="5">
    <source>
        <dbReference type="Proteomes" id="UP000249293"/>
    </source>
</evidence>